<organism evidence="4 5">
    <name type="scientific">Trichoplax adhaerens</name>
    <name type="common">Trichoplax reptans</name>
    <dbReference type="NCBI Taxonomy" id="10228"/>
    <lineage>
        <taxon>Eukaryota</taxon>
        <taxon>Metazoa</taxon>
        <taxon>Placozoa</taxon>
        <taxon>Uniplacotomia</taxon>
        <taxon>Trichoplacea</taxon>
        <taxon>Trichoplacidae</taxon>
        <taxon>Trichoplax</taxon>
    </lineage>
</organism>
<dbReference type="OrthoDB" id="5390at2759"/>
<dbReference type="InterPro" id="IPR040446">
    <property type="entry name" value="RRP7"/>
</dbReference>
<dbReference type="Pfam" id="PF17799">
    <property type="entry name" value="RRM_Rrp7"/>
    <property type="match status" value="1"/>
</dbReference>
<dbReference type="InterPro" id="IPR040447">
    <property type="entry name" value="RRM_Rrp7"/>
</dbReference>
<dbReference type="InterPro" id="IPR035979">
    <property type="entry name" value="RBD_domain_sf"/>
</dbReference>
<dbReference type="InterPro" id="IPR034890">
    <property type="entry name" value="Rrp7A_RRM"/>
</dbReference>
<proteinExistence type="inferred from homology"/>
<dbReference type="CDD" id="cd12294">
    <property type="entry name" value="RRM_Rrp7A"/>
    <property type="match status" value="1"/>
</dbReference>
<evidence type="ECO:0000256" key="2">
    <source>
        <dbReference type="SAM" id="Coils"/>
    </source>
</evidence>
<dbReference type="eggNOG" id="KOG4008">
    <property type="taxonomic scope" value="Eukaryota"/>
</dbReference>
<gene>
    <name evidence="4" type="ORF">TRIADDRAFT_52899</name>
</gene>
<dbReference type="InParanoid" id="B3RMR7"/>
<dbReference type="InterPro" id="IPR000504">
    <property type="entry name" value="RRM_dom"/>
</dbReference>
<dbReference type="EMBL" id="DS985242">
    <property type="protein sequence ID" value="EDV27322.1"/>
    <property type="molecule type" value="Genomic_DNA"/>
</dbReference>
<dbReference type="PANTHER" id="PTHR13191:SF0">
    <property type="entry name" value="RIBOSOMAL RNA-PROCESSING PROTEIN 7 HOMOLOG A-RELATED"/>
    <property type="match status" value="1"/>
</dbReference>
<dbReference type="Proteomes" id="UP000009022">
    <property type="component" value="Unassembled WGS sequence"/>
</dbReference>
<evidence type="ECO:0000256" key="1">
    <source>
        <dbReference type="ARBA" id="ARBA00006110"/>
    </source>
</evidence>
<accession>B3RMR7</accession>
<dbReference type="RefSeq" id="XP_002109156.1">
    <property type="nucleotide sequence ID" value="XM_002109120.1"/>
</dbReference>
<evidence type="ECO:0000259" key="3">
    <source>
        <dbReference type="SMART" id="SM00360"/>
    </source>
</evidence>
<dbReference type="GO" id="GO:0003723">
    <property type="term" value="F:RNA binding"/>
    <property type="evidence" value="ECO:0007669"/>
    <property type="project" value="InterPro"/>
</dbReference>
<dbReference type="PANTHER" id="PTHR13191">
    <property type="entry name" value="RIBOSOMAL RNA PROCESSING PROTEIN 7-RELATED"/>
    <property type="match status" value="1"/>
</dbReference>
<evidence type="ECO:0000313" key="5">
    <source>
        <dbReference type="Proteomes" id="UP000009022"/>
    </source>
</evidence>
<dbReference type="InterPro" id="IPR012677">
    <property type="entry name" value="Nucleotide-bd_a/b_plait_sf"/>
</dbReference>
<dbReference type="SMART" id="SM00360">
    <property type="entry name" value="RRM"/>
    <property type="match status" value="1"/>
</dbReference>
<reference evidence="4 5" key="1">
    <citation type="journal article" date="2008" name="Nature">
        <title>The Trichoplax genome and the nature of placozoans.</title>
        <authorList>
            <person name="Srivastava M."/>
            <person name="Begovic E."/>
            <person name="Chapman J."/>
            <person name="Putnam N.H."/>
            <person name="Hellsten U."/>
            <person name="Kawashima T."/>
            <person name="Kuo A."/>
            <person name="Mitros T."/>
            <person name="Salamov A."/>
            <person name="Carpenter M.L."/>
            <person name="Signorovitch A.Y."/>
            <person name="Moreno M.A."/>
            <person name="Kamm K."/>
            <person name="Grimwood J."/>
            <person name="Schmutz J."/>
            <person name="Shapiro H."/>
            <person name="Grigoriev I.V."/>
            <person name="Buss L.W."/>
            <person name="Schierwater B."/>
            <person name="Dellaporta S.L."/>
            <person name="Rokhsar D.S."/>
        </authorList>
    </citation>
    <scope>NUCLEOTIDE SEQUENCE [LARGE SCALE GENOMIC DNA]</scope>
    <source>
        <strain evidence="4 5">Grell-BS-1999</strain>
    </source>
</reference>
<dbReference type="OMA" id="GIHKWIA"/>
<keyword evidence="5" id="KW-1185">Reference proteome</keyword>
<dbReference type="KEGG" id="tad:TRIADDRAFT_52899"/>
<feature type="coiled-coil region" evidence="2">
    <location>
        <begin position="228"/>
        <end position="255"/>
    </location>
</feature>
<sequence length="261" mass="31286">MAALKEFLQMKVQFNEECQNQHIMYYKRHTVRQECQDIPSNRTLFIINVPPYCTKNILRQIFSLFGEIDDIYQLRQPANTIPQYAKEDSSSCFRRQLHTGFRVAYIVFKTPISLMKALKESCDDTVVLANLEEPPLVGYKKWCQEYAAERPAPQLLQSEIDQFMEDFQKREKLDESQNSNEPDDDGWVTVKRKNKYPIFSNEDQEQQQSKKKKKKKTDLINFYRFEVRESKREHIAQLRKKFEEDKKKIALMKETRRFKPY</sequence>
<dbReference type="GeneID" id="6750946"/>
<comment type="similarity">
    <text evidence="1">Belongs to the RRP7 family.</text>
</comment>
<dbReference type="SUPFAM" id="SSF54928">
    <property type="entry name" value="RNA-binding domain, RBD"/>
    <property type="match status" value="1"/>
</dbReference>
<dbReference type="InterPro" id="IPR024326">
    <property type="entry name" value="RRP7_C"/>
</dbReference>
<dbReference type="STRING" id="10228.B3RMR7"/>
<name>B3RMR7_TRIAD</name>
<dbReference type="FunCoup" id="B3RMR7">
    <property type="interactions" value="1192"/>
</dbReference>
<dbReference type="HOGENOM" id="CLU_036234_2_0_1"/>
<keyword evidence="2" id="KW-0175">Coiled coil</keyword>
<dbReference type="GO" id="GO:0006364">
    <property type="term" value="P:rRNA processing"/>
    <property type="evidence" value="ECO:0000318"/>
    <property type="project" value="GO_Central"/>
</dbReference>
<dbReference type="GO" id="GO:0000028">
    <property type="term" value="P:ribosomal small subunit assembly"/>
    <property type="evidence" value="ECO:0000318"/>
    <property type="project" value="GO_Central"/>
</dbReference>
<dbReference type="CDD" id="cd12951">
    <property type="entry name" value="RRP7_Rrp7A"/>
    <property type="match status" value="1"/>
</dbReference>
<feature type="domain" description="RRM" evidence="3">
    <location>
        <begin position="43"/>
        <end position="130"/>
    </location>
</feature>
<dbReference type="AlphaFoldDB" id="B3RMR7"/>
<dbReference type="CTD" id="6750946"/>
<dbReference type="Gene3D" id="3.30.70.330">
    <property type="match status" value="1"/>
</dbReference>
<dbReference type="PhylomeDB" id="B3RMR7"/>
<dbReference type="Pfam" id="PF12923">
    <property type="entry name" value="RRP7"/>
    <property type="match status" value="1"/>
</dbReference>
<evidence type="ECO:0000313" key="4">
    <source>
        <dbReference type="EMBL" id="EDV27322.1"/>
    </source>
</evidence>
<dbReference type="Gene3D" id="6.10.250.1770">
    <property type="match status" value="1"/>
</dbReference>
<dbReference type="GO" id="GO:0034456">
    <property type="term" value="C:UTP-C complex"/>
    <property type="evidence" value="ECO:0000318"/>
    <property type="project" value="GO_Central"/>
</dbReference>
<dbReference type="GO" id="GO:0032545">
    <property type="term" value="C:CURI complex"/>
    <property type="evidence" value="ECO:0000318"/>
    <property type="project" value="GO_Central"/>
</dbReference>
<protein>
    <recommendedName>
        <fullName evidence="3">RRM domain-containing protein</fullName>
    </recommendedName>
</protein>